<dbReference type="AlphaFoldDB" id="A0A9P6VN01"/>
<dbReference type="OrthoDB" id="3057599at2759"/>
<feature type="transmembrane region" description="Helical" evidence="2">
    <location>
        <begin position="318"/>
        <end position="344"/>
    </location>
</feature>
<feature type="transmembrane region" description="Helical" evidence="2">
    <location>
        <begin position="364"/>
        <end position="383"/>
    </location>
</feature>
<evidence type="ECO:0000313" key="3">
    <source>
        <dbReference type="EMBL" id="KAG0650538.1"/>
    </source>
</evidence>
<evidence type="ECO:0000256" key="1">
    <source>
        <dbReference type="SAM" id="MobiDB-lite"/>
    </source>
</evidence>
<reference evidence="3" key="1">
    <citation type="submission" date="2019-07" db="EMBL/GenBank/DDBJ databases">
        <title>Hyphodiscus hymeniophilus genome sequencing and assembly.</title>
        <authorList>
            <person name="Kramer G."/>
            <person name="Nodwell J."/>
        </authorList>
    </citation>
    <scope>NUCLEOTIDE SEQUENCE</scope>
    <source>
        <strain evidence="3">ATCC 34498</strain>
    </source>
</reference>
<dbReference type="InterPro" id="IPR021840">
    <property type="entry name" value="DUF3433"/>
</dbReference>
<name>A0A9P6VN01_9HELO</name>
<feature type="region of interest" description="Disordered" evidence="1">
    <location>
        <begin position="60"/>
        <end position="87"/>
    </location>
</feature>
<dbReference type="Pfam" id="PF11915">
    <property type="entry name" value="DUF3433"/>
    <property type="match status" value="1"/>
</dbReference>
<proteinExistence type="predicted"/>
<dbReference type="PANTHER" id="PTHR37544:SF1">
    <property type="entry name" value="PHOSPHORIBOSYLAMINOIMIDAZOLE-SUCCINOCARBOXAMIDE SYNTHASE"/>
    <property type="match status" value="1"/>
</dbReference>
<feature type="transmembrane region" description="Helical" evidence="2">
    <location>
        <begin position="435"/>
        <end position="459"/>
    </location>
</feature>
<gene>
    <name evidence="3" type="ORF">D0Z07_3078</name>
</gene>
<feature type="compositionally biased region" description="Polar residues" evidence="1">
    <location>
        <begin position="64"/>
        <end position="83"/>
    </location>
</feature>
<dbReference type="Proteomes" id="UP000785200">
    <property type="component" value="Unassembled WGS sequence"/>
</dbReference>
<evidence type="ECO:0000256" key="2">
    <source>
        <dbReference type="SAM" id="Phobius"/>
    </source>
</evidence>
<keyword evidence="2" id="KW-0812">Transmembrane</keyword>
<organism evidence="3 4">
    <name type="scientific">Hyphodiscus hymeniophilus</name>
    <dbReference type="NCBI Taxonomy" id="353542"/>
    <lineage>
        <taxon>Eukaryota</taxon>
        <taxon>Fungi</taxon>
        <taxon>Dikarya</taxon>
        <taxon>Ascomycota</taxon>
        <taxon>Pezizomycotina</taxon>
        <taxon>Leotiomycetes</taxon>
        <taxon>Helotiales</taxon>
        <taxon>Hyphodiscaceae</taxon>
        <taxon>Hyphodiscus</taxon>
    </lineage>
</organism>
<protein>
    <submittedName>
        <fullName evidence="3">Uncharacterized protein</fullName>
    </submittedName>
</protein>
<dbReference type="PANTHER" id="PTHR37544">
    <property type="entry name" value="SPRAY-RELATED"/>
    <property type="match status" value="1"/>
</dbReference>
<dbReference type="EMBL" id="VNKQ01000006">
    <property type="protein sequence ID" value="KAG0650538.1"/>
    <property type="molecule type" value="Genomic_DNA"/>
</dbReference>
<keyword evidence="4" id="KW-1185">Reference proteome</keyword>
<feature type="compositionally biased region" description="Basic and acidic residues" evidence="1">
    <location>
        <begin position="106"/>
        <end position="123"/>
    </location>
</feature>
<keyword evidence="2" id="KW-0472">Membrane</keyword>
<evidence type="ECO:0000313" key="4">
    <source>
        <dbReference type="Proteomes" id="UP000785200"/>
    </source>
</evidence>
<accession>A0A9P6VN01</accession>
<feature type="transmembrane region" description="Helical" evidence="2">
    <location>
        <begin position="474"/>
        <end position="493"/>
    </location>
</feature>
<feature type="region of interest" description="Disordered" evidence="1">
    <location>
        <begin position="106"/>
        <end position="139"/>
    </location>
</feature>
<sequence length="584" mass="66050">MNLGAIDVQRVHHDRPQLQRIYTDELPTTPVHVQIDDDRTPSFTSSISAAETVIRWETPPSRVRTPQRSSETLRQSSKRQSIGANEAAYASNTPLVVRFDEEQIRSDEVEASKKERSPKKMDDVSLESEPPTPGTDDTPYLRFAIEQLTRDQEIRAAQRSISERSSDSYPVERIIPNHLRDDYIQPGTVHTREELALARKHRSSPGPESTHPPGRLFRYNATRPLTTESAVQVPMRDHLKIRSDRLGYWRTPNRTQGIFYCVGEAGASTRQYTLEGGKIHEKPSRSDIYQHSDVEKATLLHSEEVRFRYITWYLRDSFTIFWAVAAFILLLALIVVSFLSSTAIRKGFAPQVSPVSNSQGFSPANFLYSFIPSIIGLLLYLFFQPLDMSLRQLQPWAELGQEGGGTADQSLLSDYISRSPIGCAWHAFGAGHYKVAIVSTMSFLFILLPILGGGLFFALTTPSNGVRMIPNLPAFYILLAILILYLLGLLILIPNRRLLHLPHAIDCLAEIFSFVYNSQMLDDASFRSPRTKADLVARLMSVRVGGREAKYEFGVHEGRDGREWIGIERIGRDGHRRQIFGRQI</sequence>
<comment type="caution">
    <text evidence="3">The sequence shown here is derived from an EMBL/GenBank/DDBJ whole genome shotgun (WGS) entry which is preliminary data.</text>
</comment>
<keyword evidence="2" id="KW-1133">Transmembrane helix</keyword>